<dbReference type="EMBL" id="CADCUC010000298">
    <property type="protein sequence ID" value="CAA9332342.1"/>
    <property type="molecule type" value="Genomic_DNA"/>
</dbReference>
<reference evidence="2" key="1">
    <citation type="submission" date="2020-02" db="EMBL/GenBank/DDBJ databases">
        <authorList>
            <person name="Meier V. D."/>
        </authorList>
    </citation>
    <scope>NUCLEOTIDE SEQUENCE</scope>
    <source>
        <strain evidence="2">AVDCRST_MAG90</strain>
    </source>
</reference>
<accession>A0A6J4LFG4</accession>
<feature type="compositionally biased region" description="Basic and acidic residues" evidence="1">
    <location>
        <begin position="107"/>
        <end position="116"/>
    </location>
</feature>
<feature type="compositionally biased region" description="Basic and acidic residues" evidence="1">
    <location>
        <begin position="201"/>
        <end position="212"/>
    </location>
</feature>
<name>A0A6J4LFG4_9HYPH</name>
<evidence type="ECO:0000256" key="1">
    <source>
        <dbReference type="SAM" id="MobiDB-lite"/>
    </source>
</evidence>
<feature type="non-terminal residue" evidence="2">
    <location>
        <position position="279"/>
    </location>
</feature>
<sequence>ADGNTPRARSWRRPRERPLPGRRAAPHRRDAPRAEAASGRRKRRLPCPLPARGCLRRRADQHRRRSHGRGPHEPRRRGDGRRIRGPDHAGGRENLSIRRPGRRGRDRPHARIRDPSRLAAAGADPVRRRAASPQPGHPHGRGCVADPGRERRFRPPRDGRSHGARLIPGPLAHHPRWAADPGRGGASCWSGRGHSGPQGAGERRACACDRASRRAGRRSASGRGSRDAGRRPIGMRPQRLERHADCTLPFARSACLAARSRPLSRTLPGPRDAPKLAML</sequence>
<feature type="region of interest" description="Disordered" evidence="1">
    <location>
        <begin position="1"/>
        <end position="241"/>
    </location>
</feature>
<feature type="region of interest" description="Disordered" evidence="1">
    <location>
        <begin position="259"/>
        <end position="279"/>
    </location>
</feature>
<dbReference type="AlphaFoldDB" id="A0A6J4LFG4"/>
<feature type="compositionally biased region" description="Basic and acidic residues" evidence="1">
    <location>
        <begin position="70"/>
        <end position="91"/>
    </location>
</feature>
<feature type="compositionally biased region" description="Basic residues" evidence="1">
    <location>
        <begin position="54"/>
        <end position="69"/>
    </location>
</feature>
<feature type="non-terminal residue" evidence="2">
    <location>
        <position position="1"/>
    </location>
</feature>
<gene>
    <name evidence="2" type="ORF">AVDCRST_MAG90-1929</name>
</gene>
<evidence type="ECO:0000313" key="2">
    <source>
        <dbReference type="EMBL" id="CAA9332342.1"/>
    </source>
</evidence>
<organism evidence="2">
    <name type="scientific">uncultured Microvirga sp</name>
    <dbReference type="NCBI Taxonomy" id="412392"/>
    <lineage>
        <taxon>Bacteria</taxon>
        <taxon>Pseudomonadati</taxon>
        <taxon>Pseudomonadota</taxon>
        <taxon>Alphaproteobacteria</taxon>
        <taxon>Hyphomicrobiales</taxon>
        <taxon>Methylobacteriaceae</taxon>
        <taxon>Microvirga</taxon>
        <taxon>environmental samples</taxon>
    </lineage>
</organism>
<protein>
    <submittedName>
        <fullName evidence="2">Urease accessory protein UreD</fullName>
    </submittedName>
</protein>
<proteinExistence type="predicted"/>
<feature type="compositionally biased region" description="Basic and acidic residues" evidence="1">
    <location>
        <begin position="147"/>
        <end position="161"/>
    </location>
</feature>